<reference evidence="1" key="1">
    <citation type="journal article" date="2014" name="Int. J. Syst. Evol. Microbiol.">
        <title>Complete genome sequence of Corynebacterium casei LMG S-19264T (=DSM 44701T), isolated from a smear-ripened cheese.</title>
        <authorList>
            <consortium name="US DOE Joint Genome Institute (JGI-PGF)"/>
            <person name="Walter F."/>
            <person name="Albersmeier A."/>
            <person name="Kalinowski J."/>
            <person name="Ruckert C."/>
        </authorList>
    </citation>
    <scope>NUCLEOTIDE SEQUENCE</scope>
    <source>
        <strain evidence="1">CGMCC 1.8984</strain>
    </source>
</reference>
<dbReference type="CDD" id="cd00090">
    <property type="entry name" value="HTH_ARSR"/>
    <property type="match status" value="1"/>
</dbReference>
<protein>
    <submittedName>
        <fullName evidence="1">ArsR family transcriptional regulator</fullName>
    </submittedName>
</protein>
<dbReference type="SUPFAM" id="SSF46785">
    <property type="entry name" value="Winged helix' DNA-binding domain"/>
    <property type="match status" value="1"/>
</dbReference>
<evidence type="ECO:0000313" key="1">
    <source>
        <dbReference type="EMBL" id="GGJ75302.1"/>
    </source>
</evidence>
<dbReference type="InterPro" id="IPR036388">
    <property type="entry name" value="WH-like_DNA-bd_sf"/>
</dbReference>
<dbReference type="InterPro" id="IPR036390">
    <property type="entry name" value="WH_DNA-bd_sf"/>
</dbReference>
<dbReference type="Proteomes" id="UP000636956">
    <property type="component" value="Unassembled WGS sequence"/>
</dbReference>
<accession>A0A917PFZ8</accession>
<sequence>MASDDGVSFEQRLSAVSALADPLRRRAYEVVARSLEPLGHDAVATTLGIPRSTAAFHLNRLAAEGLLDVEFRRLGERIGPGQGRPAKVYRRTDADLAVQLPRRLYEVAGRIMAGAIADAADGEAPVMDSMRVVAATTGARLAGASADLDEALARLGMEPMADGPDLVLGTCPFHGLARENPAIVCALNHALVCGMAQAVGDDPDRVRLDPGAGRCCVRIGPPTPVQRVPS</sequence>
<dbReference type="Gene3D" id="1.10.10.10">
    <property type="entry name" value="Winged helix-like DNA-binding domain superfamily/Winged helix DNA-binding domain"/>
    <property type="match status" value="1"/>
</dbReference>
<proteinExistence type="predicted"/>
<dbReference type="RefSeq" id="WP_188742521.1">
    <property type="nucleotide sequence ID" value="NZ_BAABFW010000021.1"/>
</dbReference>
<gene>
    <name evidence="1" type="ORF">GCM10011372_11740</name>
</gene>
<evidence type="ECO:0000313" key="2">
    <source>
        <dbReference type="Proteomes" id="UP000636956"/>
    </source>
</evidence>
<name>A0A917PFZ8_9MICO</name>
<organism evidence="1 2">
    <name type="scientific">Agromyces bauzanensis</name>
    <dbReference type="NCBI Taxonomy" id="1308924"/>
    <lineage>
        <taxon>Bacteria</taxon>
        <taxon>Bacillati</taxon>
        <taxon>Actinomycetota</taxon>
        <taxon>Actinomycetes</taxon>
        <taxon>Micrococcales</taxon>
        <taxon>Microbacteriaceae</taxon>
        <taxon>Agromyces</taxon>
    </lineage>
</organism>
<comment type="caution">
    <text evidence="1">The sequence shown here is derived from an EMBL/GenBank/DDBJ whole genome shotgun (WGS) entry which is preliminary data.</text>
</comment>
<dbReference type="InterPro" id="IPR011991">
    <property type="entry name" value="ArsR-like_HTH"/>
</dbReference>
<keyword evidence="2" id="KW-1185">Reference proteome</keyword>
<reference evidence="1" key="2">
    <citation type="submission" date="2020-09" db="EMBL/GenBank/DDBJ databases">
        <authorList>
            <person name="Sun Q."/>
            <person name="Zhou Y."/>
        </authorList>
    </citation>
    <scope>NUCLEOTIDE SEQUENCE</scope>
    <source>
        <strain evidence="1">CGMCC 1.8984</strain>
    </source>
</reference>
<dbReference type="EMBL" id="BMMD01000005">
    <property type="protein sequence ID" value="GGJ75302.1"/>
    <property type="molecule type" value="Genomic_DNA"/>
</dbReference>
<dbReference type="AlphaFoldDB" id="A0A917PFZ8"/>